<sequence length="39" mass="4293">MDKIPFETIIRTTLAFGLGGLGVTLLIVSLVLYARMGRR</sequence>
<organism evidence="2 3">
    <name type="scientific">Sphingomonas vulcanisoli</name>
    <dbReference type="NCBI Taxonomy" id="1658060"/>
    <lineage>
        <taxon>Bacteria</taxon>
        <taxon>Pseudomonadati</taxon>
        <taxon>Pseudomonadota</taxon>
        <taxon>Alphaproteobacteria</taxon>
        <taxon>Sphingomonadales</taxon>
        <taxon>Sphingomonadaceae</taxon>
        <taxon>Sphingomonas</taxon>
    </lineage>
</organism>
<protein>
    <submittedName>
        <fullName evidence="2">Uncharacterized protein</fullName>
    </submittedName>
</protein>
<proteinExistence type="predicted"/>
<feature type="transmembrane region" description="Helical" evidence="1">
    <location>
        <begin position="12"/>
        <end position="34"/>
    </location>
</feature>
<evidence type="ECO:0000313" key="2">
    <source>
        <dbReference type="EMBL" id="NIJ09383.1"/>
    </source>
</evidence>
<gene>
    <name evidence="2" type="ORF">FHS31_003015</name>
</gene>
<keyword evidence="1" id="KW-0472">Membrane</keyword>
<name>A0ABX0TV21_9SPHN</name>
<accession>A0ABX0TV21</accession>
<evidence type="ECO:0000256" key="1">
    <source>
        <dbReference type="SAM" id="Phobius"/>
    </source>
</evidence>
<keyword evidence="1" id="KW-1133">Transmembrane helix</keyword>
<keyword evidence="1" id="KW-0812">Transmembrane</keyword>
<dbReference type="Proteomes" id="UP000727456">
    <property type="component" value="Unassembled WGS sequence"/>
</dbReference>
<dbReference type="EMBL" id="JAAOZC010000010">
    <property type="protein sequence ID" value="NIJ09383.1"/>
    <property type="molecule type" value="Genomic_DNA"/>
</dbReference>
<reference evidence="2 3" key="1">
    <citation type="submission" date="2020-03" db="EMBL/GenBank/DDBJ databases">
        <title>Genomic Encyclopedia of Type Strains, Phase III (KMG-III): the genomes of soil and plant-associated and newly described type strains.</title>
        <authorList>
            <person name="Whitman W."/>
        </authorList>
    </citation>
    <scope>NUCLEOTIDE SEQUENCE [LARGE SCALE GENOMIC DNA]</scope>
    <source>
        <strain evidence="2 3">CECT 8804</strain>
    </source>
</reference>
<keyword evidence="3" id="KW-1185">Reference proteome</keyword>
<comment type="caution">
    <text evidence="2">The sequence shown here is derived from an EMBL/GenBank/DDBJ whole genome shotgun (WGS) entry which is preliminary data.</text>
</comment>
<evidence type="ECO:0000313" key="3">
    <source>
        <dbReference type="Proteomes" id="UP000727456"/>
    </source>
</evidence>